<evidence type="ECO:0000256" key="1">
    <source>
        <dbReference type="ARBA" id="ARBA00004123"/>
    </source>
</evidence>
<evidence type="ECO:0000256" key="6">
    <source>
        <dbReference type="ARBA" id="ARBA00023242"/>
    </source>
</evidence>
<dbReference type="InterPro" id="IPR025212">
    <property type="entry name" value="CAD_CENP-Q"/>
</dbReference>
<accession>A0AB34GKC7</accession>
<comment type="caution">
    <text evidence="9">The sequence shown here is derived from an EMBL/GenBank/DDBJ whole genome shotgun (WGS) entry which is preliminary data.</text>
</comment>
<reference evidence="9 10" key="1">
    <citation type="submission" date="2022-11" db="EMBL/GenBank/DDBJ databases">
        <title>Whole genome sequence of Eschrichtius robustus ER-17-0199.</title>
        <authorList>
            <person name="Bruniche-Olsen A."/>
            <person name="Black A.N."/>
            <person name="Fields C.J."/>
            <person name="Walden K."/>
            <person name="Dewoody J.A."/>
        </authorList>
    </citation>
    <scope>NUCLEOTIDE SEQUENCE [LARGE SCALE GENOMIC DNA]</scope>
    <source>
        <strain evidence="9">ER-17-0199</strain>
        <tissue evidence="9">Blubber</tissue>
    </source>
</reference>
<dbReference type="GO" id="GO:0000775">
    <property type="term" value="C:chromosome, centromeric region"/>
    <property type="evidence" value="ECO:0007669"/>
    <property type="project" value="UniProtKB-SubCell"/>
</dbReference>
<dbReference type="AlphaFoldDB" id="A0AB34GKC7"/>
<evidence type="ECO:0000313" key="9">
    <source>
        <dbReference type="EMBL" id="KAJ8780046.1"/>
    </source>
</evidence>
<keyword evidence="10" id="KW-1185">Reference proteome</keyword>
<gene>
    <name evidence="9" type="ORF">J1605_012082</name>
</gene>
<keyword evidence="5" id="KW-0158">Chromosome</keyword>
<keyword evidence="7" id="KW-0137">Centromere</keyword>
<evidence type="ECO:0000256" key="4">
    <source>
        <dbReference type="ARBA" id="ARBA00016397"/>
    </source>
</evidence>
<dbReference type="Proteomes" id="UP001159641">
    <property type="component" value="Unassembled WGS sequence"/>
</dbReference>
<evidence type="ECO:0000313" key="10">
    <source>
        <dbReference type="Proteomes" id="UP001159641"/>
    </source>
</evidence>
<evidence type="ECO:0000256" key="2">
    <source>
        <dbReference type="ARBA" id="ARBA00004584"/>
    </source>
</evidence>
<feature type="compositionally biased region" description="Basic and acidic residues" evidence="8">
    <location>
        <begin position="65"/>
        <end position="81"/>
    </location>
</feature>
<sequence>MVHFRVSAALEGLGANCSERGTWKDSRGVFDILKHCYSCSVYIKMSSKANPSKKRSQHLKRNPKRKIDNEEAELSEKEVRNTTKKNKSHPKHLSSEGQAKHTNLKQVKIATHKRKTWQPLSKNSREHLQTMMESVIIAILSNSVREKEKIQYHLNFLKKRLLQLCETLKVPPKKQQDLTHVSSLLKMERAQHRANEEGLALLQEETDKIVETIESMTGDIHSLKNKVHVLRSEVEEEERKVKQMFQIDSEVLSLPELSQKSLKAPILQKEILMLIPNQNALLKDLDVLHNSPQMKNMLTFIEEVYKRLDAS</sequence>
<evidence type="ECO:0000256" key="8">
    <source>
        <dbReference type="SAM" id="MobiDB-lite"/>
    </source>
</evidence>
<feature type="region of interest" description="Disordered" evidence="8">
    <location>
        <begin position="48"/>
        <end position="101"/>
    </location>
</feature>
<proteinExistence type="inferred from homology"/>
<dbReference type="Pfam" id="PF13094">
    <property type="entry name" value="CENP-Q"/>
    <property type="match status" value="1"/>
</dbReference>
<dbReference type="PANTHER" id="PTHR31345:SF3">
    <property type="entry name" value="CENTROMERE PROTEIN Q"/>
    <property type="match status" value="1"/>
</dbReference>
<name>A0AB34GKC7_ESCRO</name>
<feature type="compositionally biased region" description="Basic residues" evidence="8">
    <location>
        <begin position="51"/>
        <end position="64"/>
    </location>
</feature>
<feature type="compositionally biased region" description="Basic residues" evidence="8">
    <location>
        <begin position="82"/>
        <end position="92"/>
    </location>
</feature>
<protein>
    <recommendedName>
        <fullName evidence="4">Centromere protein Q</fullName>
    </recommendedName>
</protein>
<keyword evidence="6" id="KW-0539">Nucleus</keyword>
<dbReference type="GO" id="GO:0005634">
    <property type="term" value="C:nucleus"/>
    <property type="evidence" value="ECO:0007669"/>
    <property type="project" value="UniProtKB-SubCell"/>
</dbReference>
<dbReference type="EMBL" id="JAIQCJ010002178">
    <property type="protein sequence ID" value="KAJ8780046.1"/>
    <property type="molecule type" value="Genomic_DNA"/>
</dbReference>
<comment type="similarity">
    <text evidence="3">Belongs to the CENP-Q/OKP1 family.</text>
</comment>
<evidence type="ECO:0000256" key="7">
    <source>
        <dbReference type="ARBA" id="ARBA00023328"/>
    </source>
</evidence>
<organism evidence="9 10">
    <name type="scientific">Eschrichtius robustus</name>
    <name type="common">California gray whale</name>
    <name type="synonym">Eschrichtius gibbosus</name>
    <dbReference type="NCBI Taxonomy" id="9764"/>
    <lineage>
        <taxon>Eukaryota</taxon>
        <taxon>Metazoa</taxon>
        <taxon>Chordata</taxon>
        <taxon>Craniata</taxon>
        <taxon>Vertebrata</taxon>
        <taxon>Euteleostomi</taxon>
        <taxon>Mammalia</taxon>
        <taxon>Eutheria</taxon>
        <taxon>Laurasiatheria</taxon>
        <taxon>Artiodactyla</taxon>
        <taxon>Whippomorpha</taxon>
        <taxon>Cetacea</taxon>
        <taxon>Mysticeti</taxon>
        <taxon>Eschrichtiidae</taxon>
        <taxon>Eschrichtius</taxon>
    </lineage>
</organism>
<evidence type="ECO:0000256" key="5">
    <source>
        <dbReference type="ARBA" id="ARBA00022454"/>
    </source>
</evidence>
<evidence type="ECO:0000256" key="3">
    <source>
        <dbReference type="ARBA" id="ARBA00008191"/>
    </source>
</evidence>
<dbReference type="PANTHER" id="PTHR31345">
    <property type="entry name" value="CENTROMERE PROTEIN Q"/>
    <property type="match status" value="1"/>
</dbReference>
<comment type="subcellular location">
    <subcellularLocation>
        <location evidence="2">Chromosome</location>
        <location evidence="2">Centromere</location>
    </subcellularLocation>
    <subcellularLocation>
        <location evidence="1">Nucleus</location>
    </subcellularLocation>
</comment>